<evidence type="ECO:0000313" key="1">
    <source>
        <dbReference type="EMBL" id="KAA0930561.1"/>
    </source>
</evidence>
<organism evidence="1 2">
    <name type="scientific">Streptomyces apricus</name>
    <dbReference type="NCBI Taxonomy" id="1828112"/>
    <lineage>
        <taxon>Bacteria</taxon>
        <taxon>Bacillati</taxon>
        <taxon>Actinomycetota</taxon>
        <taxon>Actinomycetes</taxon>
        <taxon>Kitasatosporales</taxon>
        <taxon>Streptomycetaceae</taxon>
        <taxon>Streptomyces</taxon>
    </lineage>
</organism>
<name>A0A5B0ANC0_9ACTN</name>
<proteinExistence type="predicted"/>
<reference evidence="1 2" key="1">
    <citation type="submission" date="2019-05" db="EMBL/GenBank/DDBJ databases">
        <authorList>
            <person name="Hariharan J."/>
            <person name="Choudoir M.J."/>
            <person name="Diebold P."/>
            <person name="Panke-Buisse K."/>
            <person name="Buckley D.H."/>
        </authorList>
    </citation>
    <scope>NUCLEOTIDE SEQUENCE [LARGE SCALE GENOMIC DNA]</scope>
    <source>
        <strain evidence="1 2">SUN51</strain>
    </source>
</reference>
<keyword evidence="2" id="KW-1185">Reference proteome</keyword>
<dbReference type="Proteomes" id="UP000324965">
    <property type="component" value="Unassembled WGS sequence"/>
</dbReference>
<gene>
    <name evidence="1" type="ORF">FGF04_28870</name>
</gene>
<protein>
    <submittedName>
        <fullName evidence="1">Uncharacterized protein</fullName>
    </submittedName>
</protein>
<accession>A0A5B0ANC0</accession>
<dbReference type="EMBL" id="VDFC01000047">
    <property type="protein sequence ID" value="KAA0930561.1"/>
    <property type="molecule type" value="Genomic_DNA"/>
</dbReference>
<sequence length="206" mass="22819">MVSAKGHPPDDWGFLGIGDPLLVAHDEQRDLLAVAGTDAHSAITPVAVHDSRHFVRKALVRSRFPVHAMALHPTRPLLAIGTGQYDGGYFFEGELLLLHIKKGSVVSLIEHEGGRQVLGLEWLDEHSLRVLMAPPDDWRDEAAHEAGHVAVVDRPDWTAVPARSLDGRDLAGPRVPAPRRERHEMARRATAELRSLWEARRAAPRQ</sequence>
<dbReference type="OrthoDB" id="3635325at2"/>
<dbReference type="RefSeq" id="WP_149514240.1">
    <property type="nucleotide sequence ID" value="NZ_VDFC01000047.1"/>
</dbReference>
<dbReference type="AlphaFoldDB" id="A0A5B0ANC0"/>
<comment type="caution">
    <text evidence="1">The sequence shown here is derived from an EMBL/GenBank/DDBJ whole genome shotgun (WGS) entry which is preliminary data.</text>
</comment>
<evidence type="ECO:0000313" key="2">
    <source>
        <dbReference type="Proteomes" id="UP000324965"/>
    </source>
</evidence>